<dbReference type="SUPFAM" id="SSF52172">
    <property type="entry name" value="CheY-like"/>
    <property type="match status" value="1"/>
</dbReference>
<dbReference type="RefSeq" id="WP_191143145.1">
    <property type="nucleotide sequence ID" value="NZ_JACXAF010000001.1"/>
</dbReference>
<dbReference type="Proteomes" id="UP000638014">
    <property type="component" value="Unassembled WGS sequence"/>
</dbReference>
<proteinExistence type="predicted"/>
<sequence length="308" mass="35127">MDWLLDDKPECAQKSRQKPWKIAIVDDEPQVHKITKLALQDFEFENRALTFVQAYDGASARELFRQHNDIAVVLLDVVMDSDDAGLRLVEFLRDELGNHYSRIVLRTGQPGMAPQHEVVSQYDIDCYRAKTELTHQALTQTFYTTLRAYRDLVRMQRYQHGLEAVIKAISQFNEVDDFSLFAHSLMGQVGSVLNAYQSDFMVNPSEIVTLAKNSEQSCWHLKVDDGTAKNVSIESFAHRAMKEKQSIFQPPVHAHYYRSAKGTESVFVIQTTEQLSAEGERLLAMFSQNIVLILERIMCSQQSAADSC</sequence>
<reference evidence="3" key="1">
    <citation type="submission" date="2020-09" db="EMBL/GenBank/DDBJ databases">
        <title>A novel bacterium of genus Neiella, isolated from South China Sea.</title>
        <authorList>
            <person name="Huang H."/>
            <person name="Mo K."/>
            <person name="Hu Y."/>
        </authorList>
    </citation>
    <scope>NUCLEOTIDE SEQUENCE</scope>
    <source>
        <strain evidence="3">HB171785</strain>
    </source>
</reference>
<accession>A0A8J6QNL9</accession>
<dbReference type="CDD" id="cd00156">
    <property type="entry name" value="REC"/>
    <property type="match status" value="1"/>
</dbReference>
<comment type="caution">
    <text evidence="3">The sequence shown here is derived from an EMBL/GenBank/DDBJ whole genome shotgun (WGS) entry which is preliminary data.</text>
</comment>
<feature type="modified residue" description="4-aspartylphosphate" evidence="1">
    <location>
        <position position="76"/>
    </location>
</feature>
<dbReference type="InterPro" id="IPR011006">
    <property type="entry name" value="CheY-like_superfamily"/>
</dbReference>
<feature type="domain" description="Response regulatory" evidence="2">
    <location>
        <begin position="21"/>
        <end position="145"/>
    </location>
</feature>
<evidence type="ECO:0000313" key="4">
    <source>
        <dbReference type="Proteomes" id="UP000638014"/>
    </source>
</evidence>
<keyword evidence="1" id="KW-0597">Phosphoprotein</keyword>
<dbReference type="AlphaFoldDB" id="A0A8J6QNL9"/>
<dbReference type="Pfam" id="PF11849">
    <property type="entry name" value="DUF3369"/>
    <property type="match status" value="1"/>
</dbReference>
<dbReference type="GO" id="GO:0000160">
    <property type="term" value="P:phosphorelay signal transduction system"/>
    <property type="evidence" value="ECO:0007669"/>
    <property type="project" value="InterPro"/>
</dbReference>
<dbReference type="PROSITE" id="PS50110">
    <property type="entry name" value="RESPONSE_REGULATORY"/>
    <property type="match status" value="1"/>
</dbReference>
<organism evidence="3 4">
    <name type="scientific">Neiella litorisoli</name>
    <dbReference type="NCBI Taxonomy" id="2771431"/>
    <lineage>
        <taxon>Bacteria</taxon>
        <taxon>Pseudomonadati</taxon>
        <taxon>Pseudomonadota</taxon>
        <taxon>Gammaproteobacteria</taxon>
        <taxon>Alteromonadales</taxon>
        <taxon>Echinimonadaceae</taxon>
        <taxon>Neiella</taxon>
    </lineage>
</organism>
<keyword evidence="4" id="KW-1185">Reference proteome</keyword>
<evidence type="ECO:0000259" key="2">
    <source>
        <dbReference type="PROSITE" id="PS50110"/>
    </source>
</evidence>
<dbReference type="EMBL" id="JACXAF010000001">
    <property type="protein sequence ID" value="MBD1388026.1"/>
    <property type="molecule type" value="Genomic_DNA"/>
</dbReference>
<name>A0A8J6QNL9_9GAMM</name>
<dbReference type="InterPro" id="IPR021800">
    <property type="entry name" value="DUF3369"/>
</dbReference>
<evidence type="ECO:0000256" key="1">
    <source>
        <dbReference type="PROSITE-ProRule" id="PRU00169"/>
    </source>
</evidence>
<gene>
    <name evidence="3" type="ORF">IC617_01150</name>
</gene>
<evidence type="ECO:0000313" key="3">
    <source>
        <dbReference type="EMBL" id="MBD1388026.1"/>
    </source>
</evidence>
<dbReference type="InterPro" id="IPR001789">
    <property type="entry name" value="Sig_transdc_resp-reg_receiver"/>
</dbReference>
<protein>
    <submittedName>
        <fullName evidence="3">DUF3369 domain-containing protein</fullName>
    </submittedName>
</protein>
<dbReference type="Gene3D" id="3.40.50.2300">
    <property type="match status" value="1"/>
</dbReference>